<protein>
    <recommendedName>
        <fullName evidence="1">Replication-associated protein ORF2/G2P domain-containing protein</fullName>
    </recommendedName>
</protein>
<dbReference type="InterPro" id="IPR056906">
    <property type="entry name" value="ORF2/G2P_dom"/>
</dbReference>
<proteinExistence type="predicted"/>
<evidence type="ECO:0000259" key="1">
    <source>
        <dbReference type="Pfam" id="PF23343"/>
    </source>
</evidence>
<dbReference type="Proteomes" id="UP000634919">
    <property type="component" value="Unassembled WGS sequence"/>
</dbReference>
<evidence type="ECO:0000313" key="2">
    <source>
        <dbReference type="EMBL" id="MBD7961237.1"/>
    </source>
</evidence>
<gene>
    <name evidence="2" type="ORF">H9646_12140</name>
</gene>
<name>A0ABR8SCM0_9BURK</name>
<evidence type="ECO:0000313" key="3">
    <source>
        <dbReference type="Proteomes" id="UP000634919"/>
    </source>
</evidence>
<dbReference type="RefSeq" id="WP_191723618.1">
    <property type="nucleotide sequence ID" value="NZ_JACSQK010000005.1"/>
</dbReference>
<sequence length="285" mass="33111">MIRIIDGIAYESFSTEHFKLKASDCGNGHQEITASRMVGWREMNLDRIAMENLLETMQARMDDPEEQARREELRAENSARKAKKRVRQLCKVMGVDTMLTLTYKANQQDLALCKKHLREFNRRLLRVMPDFAFVAAFERQKRGAWHVHMATRRVPESLADRNRQNAVRLKSYEVIRRIWRSVVGELGGNIDVARRKFHSRKSAAQIASYIAKYIIKDYAEGDKWSNRWTKYGEGFVPEPVELGIFYGPIAAIEAAYALLPEGHRVAIGRLDRWRDWFVLHTEPCG</sequence>
<dbReference type="Pfam" id="PF23343">
    <property type="entry name" value="REP_ORF2-G2P"/>
    <property type="match status" value="1"/>
</dbReference>
<keyword evidence="3" id="KW-1185">Reference proteome</keyword>
<accession>A0ABR8SCM0</accession>
<reference evidence="2 3" key="1">
    <citation type="submission" date="2020-08" db="EMBL/GenBank/DDBJ databases">
        <title>A Genomic Blueprint of the Chicken Gut Microbiome.</title>
        <authorList>
            <person name="Gilroy R."/>
            <person name="Ravi A."/>
            <person name="Getino M."/>
            <person name="Pursley I."/>
            <person name="Horton D.L."/>
            <person name="Alikhan N.-F."/>
            <person name="Baker D."/>
            <person name="Gharbi K."/>
            <person name="Hall N."/>
            <person name="Watson M."/>
            <person name="Adriaenssens E.M."/>
            <person name="Foster-Nyarko E."/>
            <person name="Jarju S."/>
            <person name="Secka A."/>
            <person name="Antonio M."/>
            <person name="Oren A."/>
            <person name="Chaudhuri R."/>
            <person name="La Ragione R.M."/>
            <person name="Hildebrand F."/>
            <person name="Pallen M.J."/>
        </authorList>
    </citation>
    <scope>NUCLEOTIDE SEQUENCE [LARGE SCALE GENOMIC DNA]</scope>
    <source>
        <strain evidence="2 3">Sa2CVA6</strain>
    </source>
</reference>
<organism evidence="2 3">
    <name type="scientific">Comamonas avium</name>
    <dbReference type="NCBI Taxonomy" id="2762231"/>
    <lineage>
        <taxon>Bacteria</taxon>
        <taxon>Pseudomonadati</taxon>
        <taxon>Pseudomonadota</taxon>
        <taxon>Betaproteobacteria</taxon>
        <taxon>Burkholderiales</taxon>
        <taxon>Comamonadaceae</taxon>
        <taxon>Comamonas</taxon>
    </lineage>
</organism>
<dbReference type="EMBL" id="JACSQK010000005">
    <property type="protein sequence ID" value="MBD7961237.1"/>
    <property type="molecule type" value="Genomic_DNA"/>
</dbReference>
<comment type="caution">
    <text evidence="2">The sequence shown here is derived from an EMBL/GenBank/DDBJ whole genome shotgun (WGS) entry which is preliminary data.</text>
</comment>
<feature type="domain" description="Replication-associated protein ORF2/G2P" evidence="1">
    <location>
        <begin position="97"/>
        <end position="217"/>
    </location>
</feature>